<feature type="chain" id="PRO_5016053954" evidence="1">
    <location>
        <begin position="19"/>
        <end position="179"/>
    </location>
</feature>
<dbReference type="EMBL" id="KZ825236">
    <property type="protein sequence ID" value="PYI13644.1"/>
    <property type="molecule type" value="Genomic_DNA"/>
</dbReference>
<accession>A0A2V5GX02</accession>
<organism evidence="2 3">
    <name type="scientific">Aspergillus violaceofuscus (strain CBS 115571)</name>
    <dbReference type="NCBI Taxonomy" id="1450538"/>
    <lineage>
        <taxon>Eukaryota</taxon>
        <taxon>Fungi</taxon>
        <taxon>Dikarya</taxon>
        <taxon>Ascomycota</taxon>
        <taxon>Pezizomycotina</taxon>
        <taxon>Eurotiomycetes</taxon>
        <taxon>Eurotiomycetidae</taxon>
        <taxon>Eurotiales</taxon>
        <taxon>Aspergillaceae</taxon>
        <taxon>Aspergillus</taxon>
    </lineage>
</organism>
<dbReference type="AlphaFoldDB" id="A0A2V5GX02"/>
<reference evidence="2 3" key="1">
    <citation type="submission" date="2018-02" db="EMBL/GenBank/DDBJ databases">
        <title>The genomes of Aspergillus section Nigri reveals drivers in fungal speciation.</title>
        <authorList>
            <consortium name="DOE Joint Genome Institute"/>
            <person name="Vesth T.C."/>
            <person name="Nybo J."/>
            <person name="Theobald S."/>
            <person name="Brandl J."/>
            <person name="Frisvad J.C."/>
            <person name="Nielsen K.F."/>
            <person name="Lyhne E.K."/>
            <person name="Kogle M.E."/>
            <person name="Kuo A."/>
            <person name="Riley R."/>
            <person name="Clum A."/>
            <person name="Nolan M."/>
            <person name="Lipzen A."/>
            <person name="Salamov A."/>
            <person name="Henrissat B."/>
            <person name="Wiebenga A."/>
            <person name="De vries R.P."/>
            <person name="Grigoriev I.V."/>
            <person name="Mortensen U.H."/>
            <person name="Andersen M.R."/>
            <person name="Baker S.E."/>
        </authorList>
    </citation>
    <scope>NUCLEOTIDE SEQUENCE [LARGE SCALE GENOMIC DNA]</scope>
    <source>
        <strain evidence="2 3">CBS 115571</strain>
    </source>
</reference>
<feature type="signal peptide" evidence="1">
    <location>
        <begin position="1"/>
        <end position="18"/>
    </location>
</feature>
<dbReference type="OMA" id="TWIRIGP"/>
<evidence type="ECO:0000313" key="3">
    <source>
        <dbReference type="Proteomes" id="UP000249829"/>
    </source>
</evidence>
<keyword evidence="3" id="KW-1185">Reference proteome</keyword>
<keyword evidence="1" id="KW-0732">Signal</keyword>
<sequence length="179" mass="19057">MKLTPILLTALLPATILAAPEAEPDPVADPEPEIEARQATTGSVSCSIFGKIVSKKLPAPCAVNGPTFAKNTRVTFTCQILTDETWIRIGPFGSGSSWVRRTDPAVQPCAGFAYSTAERKSRIRLKDAADTTSAPDAVARHPNAGFGSRARYGSGPYTPIAPWFVVVLPLTVERFITSG</sequence>
<proteinExistence type="predicted"/>
<evidence type="ECO:0000313" key="2">
    <source>
        <dbReference type="EMBL" id="PYI13644.1"/>
    </source>
</evidence>
<dbReference type="Proteomes" id="UP000249829">
    <property type="component" value="Unassembled WGS sequence"/>
</dbReference>
<name>A0A2V5GX02_ASPV1</name>
<evidence type="ECO:0000256" key="1">
    <source>
        <dbReference type="SAM" id="SignalP"/>
    </source>
</evidence>
<gene>
    <name evidence="2" type="ORF">BO99DRAFT_417466</name>
</gene>
<protein>
    <submittedName>
        <fullName evidence="2">Uncharacterized protein</fullName>
    </submittedName>
</protein>